<name>A0A917C307_9BACL</name>
<dbReference type="PANTHER" id="PTHR14097:SF8">
    <property type="entry name" value="NAD(P)-BINDING DOMAIN-CONTAINING PROTEIN"/>
    <property type="match status" value="1"/>
</dbReference>
<comment type="caution">
    <text evidence="1">The sequence shown here is derived from an EMBL/GenBank/DDBJ whole genome shotgun (WGS) entry which is preliminary data.</text>
</comment>
<dbReference type="EMBL" id="BMKR01000004">
    <property type="protein sequence ID" value="GGF68252.1"/>
    <property type="molecule type" value="Genomic_DNA"/>
</dbReference>
<reference evidence="1" key="2">
    <citation type="submission" date="2020-09" db="EMBL/GenBank/DDBJ databases">
        <authorList>
            <person name="Sun Q."/>
            <person name="Zhou Y."/>
        </authorList>
    </citation>
    <scope>NUCLEOTIDE SEQUENCE</scope>
    <source>
        <strain evidence="1">CGMCC 1.16134</strain>
    </source>
</reference>
<dbReference type="SUPFAM" id="SSF51735">
    <property type="entry name" value="NAD(P)-binding Rossmann-fold domains"/>
    <property type="match status" value="1"/>
</dbReference>
<dbReference type="Gene3D" id="3.40.50.720">
    <property type="entry name" value="NAD(P)-binding Rossmann-like Domain"/>
    <property type="match status" value="1"/>
</dbReference>
<dbReference type="Proteomes" id="UP000637643">
    <property type="component" value="Unassembled WGS sequence"/>
</dbReference>
<organism evidence="1 2">
    <name type="scientific">Paenibacillus albidus</name>
    <dbReference type="NCBI Taxonomy" id="2041023"/>
    <lineage>
        <taxon>Bacteria</taxon>
        <taxon>Bacillati</taxon>
        <taxon>Bacillota</taxon>
        <taxon>Bacilli</taxon>
        <taxon>Bacillales</taxon>
        <taxon>Paenibacillaceae</taxon>
        <taxon>Paenibacillus</taxon>
    </lineage>
</organism>
<gene>
    <name evidence="1" type="ORF">GCM10010912_11570</name>
</gene>
<evidence type="ECO:0000313" key="1">
    <source>
        <dbReference type="EMBL" id="GGF68252.1"/>
    </source>
</evidence>
<sequence>MPGAGYTYLTRDLTLNLAGLLVKQNAGMVFCYVSAVGADPSGQSRSMWARVKGRTEQELLKLPFRQAYMFRPGFVRPTPGLQRTHSYYKAISWLYPVLRPLFPKYVITLSEIGQAMIHSVTRGYGQPVLESKEIAHLAKPSSPEK</sequence>
<reference evidence="1" key="1">
    <citation type="journal article" date="2014" name="Int. J. Syst. Evol. Microbiol.">
        <title>Complete genome sequence of Corynebacterium casei LMG S-19264T (=DSM 44701T), isolated from a smear-ripened cheese.</title>
        <authorList>
            <consortium name="US DOE Joint Genome Institute (JGI-PGF)"/>
            <person name="Walter F."/>
            <person name="Albersmeier A."/>
            <person name="Kalinowski J."/>
            <person name="Ruckert C."/>
        </authorList>
    </citation>
    <scope>NUCLEOTIDE SEQUENCE</scope>
    <source>
        <strain evidence="1">CGMCC 1.16134</strain>
    </source>
</reference>
<accession>A0A917C307</accession>
<proteinExistence type="predicted"/>
<keyword evidence="2" id="KW-1185">Reference proteome</keyword>
<evidence type="ECO:0000313" key="2">
    <source>
        <dbReference type="Proteomes" id="UP000637643"/>
    </source>
</evidence>
<dbReference type="InterPro" id="IPR036291">
    <property type="entry name" value="NAD(P)-bd_dom_sf"/>
</dbReference>
<evidence type="ECO:0008006" key="3">
    <source>
        <dbReference type="Google" id="ProtNLM"/>
    </source>
</evidence>
<dbReference type="AlphaFoldDB" id="A0A917C307"/>
<protein>
    <recommendedName>
        <fullName evidence="3">Oxidoreductase</fullName>
    </recommendedName>
</protein>
<dbReference type="PANTHER" id="PTHR14097">
    <property type="entry name" value="OXIDOREDUCTASE HTATIP2"/>
    <property type="match status" value="1"/>
</dbReference>
<dbReference type="RefSeq" id="WP_229696006.1">
    <property type="nucleotide sequence ID" value="NZ_BMKR01000004.1"/>
</dbReference>